<keyword evidence="6" id="KW-1185">Reference proteome</keyword>
<dbReference type="SUPFAM" id="SSF49854">
    <property type="entry name" value="Spermadhesin, CUB domain"/>
    <property type="match status" value="2"/>
</dbReference>
<dbReference type="PROSITE" id="PS01180">
    <property type="entry name" value="CUB"/>
    <property type="match status" value="1"/>
</dbReference>
<comment type="caution">
    <text evidence="3">Lacks conserved residue(s) required for the propagation of feature annotation.</text>
</comment>
<evidence type="ECO:0000256" key="3">
    <source>
        <dbReference type="PROSITE-ProRule" id="PRU00059"/>
    </source>
</evidence>
<dbReference type="SMART" id="SM00042">
    <property type="entry name" value="CUB"/>
    <property type="match status" value="1"/>
</dbReference>
<protein>
    <submittedName>
        <fullName evidence="5">Cubilin</fullName>
    </submittedName>
</protein>
<gene>
    <name evidence="5" type="ORF">HOLleu_16771</name>
</gene>
<dbReference type="AlphaFoldDB" id="A0A9Q1HB91"/>
<dbReference type="Gene3D" id="2.60.120.290">
    <property type="entry name" value="Spermadhesin, CUB domain"/>
    <property type="match status" value="2"/>
</dbReference>
<evidence type="ECO:0000313" key="6">
    <source>
        <dbReference type="Proteomes" id="UP001152320"/>
    </source>
</evidence>
<evidence type="ECO:0000259" key="4">
    <source>
        <dbReference type="PROSITE" id="PS01180"/>
    </source>
</evidence>
<proteinExistence type="predicted"/>
<organism evidence="5 6">
    <name type="scientific">Holothuria leucospilota</name>
    <name type="common">Black long sea cucumber</name>
    <name type="synonym">Mertensiothuria leucospilota</name>
    <dbReference type="NCBI Taxonomy" id="206669"/>
    <lineage>
        <taxon>Eukaryota</taxon>
        <taxon>Metazoa</taxon>
        <taxon>Echinodermata</taxon>
        <taxon>Eleutherozoa</taxon>
        <taxon>Echinozoa</taxon>
        <taxon>Holothuroidea</taxon>
        <taxon>Aspidochirotacea</taxon>
        <taxon>Aspidochirotida</taxon>
        <taxon>Holothuriidae</taxon>
        <taxon>Holothuria</taxon>
    </lineage>
</organism>
<dbReference type="EMBL" id="JAIZAY010000007">
    <property type="protein sequence ID" value="KAJ8039148.1"/>
    <property type="molecule type" value="Genomic_DNA"/>
</dbReference>
<comment type="caution">
    <text evidence="5">The sequence shown here is derived from an EMBL/GenBank/DDBJ whole genome shotgun (WGS) entry which is preliminary data.</text>
</comment>
<sequence length="189" mass="20823">MVTQYYFNFLKIFDGNSTEASVLATLCGSIKRRTFFTSGNEVFIMFTADQNGTDSGFEGVFTFHEDNCHGIINTTGSLVTSPNFPQKYGNFLKCDFVVTVPDKGKVSEINFFKFDLDNKEHCLGDSVKIFDGGKTSTFPSIKLCGSNLPPSFISHSSFVIIRFTSDEAEAGSGFQIQVNFISGLYPSVV</sequence>
<name>A0A9Q1HB91_HOLLE</name>
<reference evidence="5" key="1">
    <citation type="submission" date="2021-10" db="EMBL/GenBank/DDBJ databases">
        <title>Tropical sea cucumber genome reveals ecological adaptation and Cuvierian tubules defense mechanism.</title>
        <authorList>
            <person name="Chen T."/>
        </authorList>
    </citation>
    <scope>NUCLEOTIDE SEQUENCE</scope>
    <source>
        <strain evidence="5">Nanhai2018</strain>
        <tissue evidence="5">Muscle</tissue>
    </source>
</reference>
<dbReference type="Pfam" id="PF00431">
    <property type="entry name" value="CUB"/>
    <property type="match status" value="2"/>
</dbReference>
<feature type="domain" description="CUB" evidence="4">
    <location>
        <begin position="68"/>
        <end position="181"/>
    </location>
</feature>
<dbReference type="InterPro" id="IPR000859">
    <property type="entry name" value="CUB_dom"/>
</dbReference>
<accession>A0A9Q1HB91</accession>
<evidence type="ECO:0000313" key="5">
    <source>
        <dbReference type="EMBL" id="KAJ8039148.1"/>
    </source>
</evidence>
<dbReference type="OrthoDB" id="10020456at2759"/>
<keyword evidence="1" id="KW-0677">Repeat</keyword>
<evidence type="ECO:0000256" key="1">
    <source>
        <dbReference type="ARBA" id="ARBA00022737"/>
    </source>
</evidence>
<dbReference type="PANTHER" id="PTHR24251">
    <property type="entry name" value="OVOCHYMASE-RELATED"/>
    <property type="match status" value="1"/>
</dbReference>
<keyword evidence="2" id="KW-1015">Disulfide bond</keyword>
<dbReference type="InterPro" id="IPR035914">
    <property type="entry name" value="Sperma_CUB_dom_sf"/>
</dbReference>
<evidence type="ECO:0000256" key="2">
    <source>
        <dbReference type="ARBA" id="ARBA00023157"/>
    </source>
</evidence>
<dbReference type="Proteomes" id="UP001152320">
    <property type="component" value="Chromosome 7"/>
</dbReference>
<dbReference type="FunFam" id="2.60.120.290:FF:000005">
    <property type="entry name" value="Procollagen C-endopeptidase enhancer 1"/>
    <property type="match status" value="1"/>
</dbReference>
<dbReference type="CDD" id="cd00041">
    <property type="entry name" value="CUB"/>
    <property type="match status" value="2"/>
</dbReference>